<dbReference type="FunFam" id="1.10.287.950:FF:000001">
    <property type="entry name" value="Methyl-accepting chemotaxis sensory transducer"/>
    <property type="match status" value="1"/>
</dbReference>
<dbReference type="Gene3D" id="1.10.287.950">
    <property type="entry name" value="Methyl-accepting chemotaxis protein"/>
    <property type="match status" value="1"/>
</dbReference>
<dbReference type="InterPro" id="IPR051310">
    <property type="entry name" value="MCP_chemotaxis"/>
</dbReference>
<dbReference type="InterPro" id="IPR003660">
    <property type="entry name" value="HAMP_dom"/>
</dbReference>
<evidence type="ECO:0000256" key="2">
    <source>
        <dbReference type="ARBA" id="ARBA00029447"/>
    </source>
</evidence>
<evidence type="ECO:0000259" key="5">
    <source>
        <dbReference type="PROSITE" id="PS50111"/>
    </source>
</evidence>
<gene>
    <name evidence="7" type="ordered locus">Awo_c07570</name>
</gene>
<proteinExistence type="inferred from homology"/>
<dbReference type="RefSeq" id="WP_014355154.1">
    <property type="nucleotide sequence ID" value="NC_016894.1"/>
</dbReference>
<dbReference type="SMART" id="SM00304">
    <property type="entry name" value="HAMP"/>
    <property type="match status" value="4"/>
</dbReference>
<dbReference type="PROSITE" id="PS50111">
    <property type="entry name" value="CHEMOTAXIS_TRANSDUC_2"/>
    <property type="match status" value="1"/>
</dbReference>
<dbReference type="Pfam" id="PF00015">
    <property type="entry name" value="MCPsignal"/>
    <property type="match status" value="1"/>
</dbReference>
<feature type="domain" description="HAMP" evidence="6">
    <location>
        <begin position="320"/>
        <end position="372"/>
    </location>
</feature>
<evidence type="ECO:0000256" key="3">
    <source>
        <dbReference type="PROSITE-ProRule" id="PRU00284"/>
    </source>
</evidence>
<dbReference type="EMBL" id="CP002987">
    <property type="protein sequence ID" value="AFA47551.1"/>
    <property type="molecule type" value="Genomic_DNA"/>
</dbReference>
<dbReference type="GO" id="GO:0005886">
    <property type="term" value="C:plasma membrane"/>
    <property type="evidence" value="ECO:0007669"/>
    <property type="project" value="TreeGrafter"/>
</dbReference>
<dbReference type="SUPFAM" id="SSF158472">
    <property type="entry name" value="HAMP domain-like"/>
    <property type="match status" value="1"/>
</dbReference>
<evidence type="ECO:0000259" key="6">
    <source>
        <dbReference type="PROSITE" id="PS50885"/>
    </source>
</evidence>
<dbReference type="InterPro" id="IPR004089">
    <property type="entry name" value="MCPsignal_dom"/>
</dbReference>
<dbReference type="eggNOG" id="COG3850">
    <property type="taxonomic scope" value="Bacteria"/>
</dbReference>
<evidence type="ECO:0000313" key="7">
    <source>
        <dbReference type="EMBL" id="AFA47551.1"/>
    </source>
</evidence>
<dbReference type="HOGENOM" id="CLU_000445_107_12_9"/>
<keyword evidence="4" id="KW-1133">Transmembrane helix</keyword>
<keyword evidence="3" id="KW-0807">Transducer</keyword>
<organism evidence="7 8">
    <name type="scientific">Acetobacterium woodii (strain ATCC 29683 / DSM 1030 / JCM 2381 / KCTC 1655 / WB1)</name>
    <dbReference type="NCBI Taxonomy" id="931626"/>
    <lineage>
        <taxon>Bacteria</taxon>
        <taxon>Bacillati</taxon>
        <taxon>Bacillota</taxon>
        <taxon>Clostridia</taxon>
        <taxon>Eubacteriales</taxon>
        <taxon>Eubacteriaceae</taxon>
        <taxon>Acetobacterium</taxon>
    </lineage>
</organism>
<dbReference type="SMART" id="SM00283">
    <property type="entry name" value="MA"/>
    <property type="match status" value="1"/>
</dbReference>
<keyword evidence="4" id="KW-0472">Membrane</keyword>
<dbReference type="CDD" id="cd11386">
    <property type="entry name" value="MCP_signal"/>
    <property type="match status" value="1"/>
</dbReference>
<dbReference type="GO" id="GO:0006935">
    <property type="term" value="P:chemotaxis"/>
    <property type="evidence" value="ECO:0007669"/>
    <property type="project" value="UniProtKB-KW"/>
</dbReference>
<dbReference type="SUPFAM" id="SSF103190">
    <property type="entry name" value="Sensory domain-like"/>
    <property type="match status" value="1"/>
</dbReference>
<reference evidence="7 8" key="2">
    <citation type="journal article" date="2012" name="PLoS ONE">
        <title>An ancient pathway combining carbon dioxide fixation with the generation and utilization of a sodium ion gradient for ATP synthesis.</title>
        <authorList>
            <person name="Poehlein A."/>
            <person name="Schmidt S."/>
            <person name="Kaster A.K."/>
            <person name="Goenrich M."/>
            <person name="Vollmers J."/>
            <person name="Thurmer A."/>
            <person name="Bertsch J."/>
            <person name="Schuchmann K."/>
            <person name="Voigt B."/>
            <person name="Hecker M."/>
            <person name="Daniel R."/>
            <person name="Thauer R.K."/>
            <person name="Gottschalk G."/>
            <person name="Muller V."/>
        </authorList>
    </citation>
    <scope>NUCLEOTIDE SEQUENCE [LARGE SCALE GENOMIC DNA]</scope>
    <source>
        <strain evidence="8">ATCC 29683 / DSM 1030 / JCM 2381 / KCTC 1655 / WB1</strain>
    </source>
</reference>
<feature type="transmembrane region" description="Helical" evidence="4">
    <location>
        <begin position="296"/>
        <end position="316"/>
    </location>
</feature>
<dbReference type="CDD" id="cd06225">
    <property type="entry name" value="HAMP"/>
    <property type="match status" value="1"/>
</dbReference>
<dbReference type="eggNOG" id="COG0840">
    <property type="taxonomic scope" value="Bacteria"/>
</dbReference>
<evidence type="ECO:0000256" key="1">
    <source>
        <dbReference type="ARBA" id="ARBA00022500"/>
    </source>
</evidence>
<name>H6LKG1_ACEWD</name>
<dbReference type="GO" id="GO:0007165">
    <property type="term" value="P:signal transduction"/>
    <property type="evidence" value="ECO:0007669"/>
    <property type="project" value="UniProtKB-KW"/>
</dbReference>
<comment type="similarity">
    <text evidence="2">Belongs to the methyl-accepting chemotaxis (MCP) protein family.</text>
</comment>
<dbReference type="PANTHER" id="PTHR43531">
    <property type="entry name" value="PROTEIN ICFG"/>
    <property type="match status" value="1"/>
</dbReference>
<dbReference type="Pfam" id="PF18947">
    <property type="entry name" value="HAMP_2"/>
    <property type="match status" value="3"/>
</dbReference>
<feature type="transmembrane region" description="Helical" evidence="4">
    <location>
        <begin position="15"/>
        <end position="39"/>
    </location>
</feature>
<dbReference type="STRING" id="931626.Awo_c07570"/>
<sequence length="1013" mass="110070">MEKENQVGKSKSIKFRLLIVPLICVFCGVVLIGLISSYLSRESLLTEMRENGFASSQRFVNRIEGNQEAVKTMNEMMETQIRSIGNILIGNRDKINDAYLTQLAAETGIDHIYWYNSTGEIINAANGEYLGWQATVGDPIYNFMMSGAPELMEEIRKSTESDETFKYGYVRSSTGEFVQAGVTANRVLELTEKFDYQALIDELASDESVVYASFINKDLIDVADSNKDDVGVSYQDDENIKKVAIDGEMSANEYYYQAAAANVYNVMYPVIINGELKGALKIGYSMESVQAAITKNIMLIAITGLLIFLILGAILYKLSTSIIKPIGRINQMLKEMGQGHLGLRLNLTSQDEIGEMATTLDNFADELQNVVIGTMYQISSGDVSANICEKDELDEISPALKQTITTIRNLIEETTQLSYAAVAGKLATRGNVDAFEGGFKDIIAGVNDTLDAVVGPLNMAAEYVDRIGQGEIPEIITKHYEGDFDRLKQSINACINGLGALEEGNRILGLMSKNDLSQKIENQYLGIYGEIGEAINGVYDQLVHVVKIANHIEIGELSDLDDLKAIAKRSENDTLIPSLIGMMENITLLVAETQNVAQIAVEGDLNFRGDVTKFSGEYAKVIEGFNQTLDVVIHPIKEASAILEELAAGNLEITMTGDYQGDHAIIKEAMNTTIANLKRYVKEITDTLEAMSLGNLDQEITSAYGGDFLAIKNALNGISTSLSTTMTDIDTAAAHVEIGAKQISDGGQALAQGTTQQASAIQELTASIEEVADETKQNAVRANNANELTVRVRRNAEVGNDRMEKMMTAMHDIDDSSNNISKIIKVIDDIAFQTNILALNAAVEAARAGQHGKGFAVVAEEVRTLAARSAEAAKETTGLIEGSIEKVDVGIKIAGETAESLKEILNEIEKVTGLVGDITTASNDQAAEIGQITLGIEQVSQVVQTNSATAEESAASSEELSGQAEMLKEMVGAFQLKQNIETPGVISFDQQEVGKMRPAQPQIRLDDTEIDKY</sequence>
<dbReference type="PANTHER" id="PTHR43531:SF11">
    <property type="entry name" value="METHYL-ACCEPTING CHEMOTAXIS PROTEIN 3"/>
    <property type="match status" value="1"/>
</dbReference>
<dbReference type="InterPro" id="IPR029151">
    <property type="entry name" value="Sensor-like_sf"/>
</dbReference>
<protein>
    <submittedName>
        <fullName evidence="7">Putative methyl-accepting chemotaxis sensory transducer</fullName>
    </submittedName>
</protein>
<dbReference type="PROSITE" id="PS50885">
    <property type="entry name" value="HAMP"/>
    <property type="match status" value="2"/>
</dbReference>
<dbReference type="Pfam" id="PF00672">
    <property type="entry name" value="HAMP"/>
    <property type="match status" value="1"/>
</dbReference>
<evidence type="ECO:0000256" key="4">
    <source>
        <dbReference type="SAM" id="Phobius"/>
    </source>
</evidence>
<dbReference type="KEGG" id="awo:Awo_c07570"/>
<feature type="domain" description="HAMP" evidence="6">
    <location>
        <begin position="675"/>
        <end position="727"/>
    </location>
</feature>
<accession>H6LKG1</accession>
<dbReference type="GO" id="GO:0004888">
    <property type="term" value="F:transmembrane signaling receptor activity"/>
    <property type="evidence" value="ECO:0007669"/>
    <property type="project" value="TreeGrafter"/>
</dbReference>
<evidence type="ECO:0000313" key="8">
    <source>
        <dbReference type="Proteomes" id="UP000007177"/>
    </source>
</evidence>
<keyword evidence="4" id="KW-0812">Transmembrane</keyword>
<keyword evidence="1" id="KW-0145">Chemotaxis</keyword>
<dbReference type="Gene3D" id="1.20.120.1530">
    <property type="match status" value="2"/>
</dbReference>
<keyword evidence="8" id="KW-1185">Reference proteome</keyword>
<reference evidence="8" key="1">
    <citation type="submission" date="2011-07" db="EMBL/GenBank/DDBJ databases">
        <title>Complete genome sequence of Acetobacterium woodii.</title>
        <authorList>
            <person name="Poehlein A."/>
            <person name="Schmidt S."/>
            <person name="Kaster A.-K."/>
            <person name="Goenrich M."/>
            <person name="Vollmers J."/>
            <person name="Thuermer A."/>
            <person name="Gottschalk G."/>
            <person name="Thauer R.K."/>
            <person name="Daniel R."/>
            <person name="Mueller V."/>
        </authorList>
    </citation>
    <scope>NUCLEOTIDE SEQUENCE [LARGE SCALE GENOMIC DNA]</scope>
    <source>
        <strain evidence="8">ATCC 29683 / DSM 1030 / JCM 2381 / KCTC 1655 / WB1</strain>
    </source>
</reference>
<dbReference type="Proteomes" id="UP000007177">
    <property type="component" value="Chromosome"/>
</dbReference>
<feature type="domain" description="Methyl-accepting transducer" evidence="5">
    <location>
        <begin position="732"/>
        <end position="961"/>
    </location>
</feature>
<dbReference type="AlphaFoldDB" id="H6LKG1"/>
<dbReference type="SUPFAM" id="SSF58104">
    <property type="entry name" value="Methyl-accepting chemotaxis protein (MCP) signaling domain"/>
    <property type="match status" value="1"/>
</dbReference>